<proteinExistence type="predicted"/>
<evidence type="ECO:0000313" key="1">
    <source>
        <dbReference type="EMBL" id="KAH3873770.1"/>
    </source>
</evidence>
<dbReference type="EMBL" id="JAIWYP010000002">
    <property type="protein sequence ID" value="KAH3873770.1"/>
    <property type="molecule type" value="Genomic_DNA"/>
</dbReference>
<evidence type="ECO:0000313" key="2">
    <source>
        <dbReference type="Proteomes" id="UP000828390"/>
    </source>
</evidence>
<dbReference type="Proteomes" id="UP000828390">
    <property type="component" value="Unassembled WGS sequence"/>
</dbReference>
<dbReference type="AlphaFoldDB" id="A0A9D4MAH4"/>
<keyword evidence="2" id="KW-1185">Reference proteome</keyword>
<reference evidence="1" key="1">
    <citation type="journal article" date="2019" name="bioRxiv">
        <title>The Genome of the Zebra Mussel, Dreissena polymorpha: A Resource for Invasive Species Research.</title>
        <authorList>
            <person name="McCartney M.A."/>
            <person name="Auch B."/>
            <person name="Kono T."/>
            <person name="Mallez S."/>
            <person name="Zhang Y."/>
            <person name="Obille A."/>
            <person name="Becker A."/>
            <person name="Abrahante J.E."/>
            <person name="Garbe J."/>
            <person name="Badalamenti J.P."/>
            <person name="Herman A."/>
            <person name="Mangelson H."/>
            <person name="Liachko I."/>
            <person name="Sullivan S."/>
            <person name="Sone E.D."/>
            <person name="Koren S."/>
            <person name="Silverstein K.A.T."/>
            <person name="Beckman K.B."/>
            <person name="Gohl D.M."/>
        </authorList>
    </citation>
    <scope>NUCLEOTIDE SEQUENCE</scope>
    <source>
        <strain evidence="1">Duluth1</strain>
        <tissue evidence="1">Whole animal</tissue>
    </source>
</reference>
<gene>
    <name evidence="1" type="ORF">DPMN_037007</name>
</gene>
<sequence length="193" mass="21127">MEVQVKIERRVIKPLNSPVVLSLKTTFGHTDLSNRQQLSGVAEDILDPSTPGIYTLTGPLRAGLKVAPNVTDTMVKQSSGLLQTGNSKKQLCKTLTTSGDYNLQSTVNTRLLMADRQPREITEVMTGLTPPGKCSLSLIMEAPGDKSNAACSHFFSLFTANGCITPMGLYKCLQRAINHTWGNILQRPTRKWP</sequence>
<protein>
    <submittedName>
        <fullName evidence="1">Uncharacterized protein</fullName>
    </submittedName>
</protein>
<name>A0A9D4MAH4_DREPO</name>
<accession>A0A9D4MAH4</accession>
<reference evidence="1" key="2">
    <citation type="submission" date="2020-11" db="EMBL/GenBank/DDBJ databases">
        <authorList>
            <person name="McCartney M.A."/>
            <person name="Auch B."/>
            <person name="Kono T."/>
            <person name="Mallez S."/>
            <person name="Becker A."/>
            <person name="Gohl D.M."/>
            <person name="Silverstein K.A.T."/>
            <person name="Koren S."/>
            <person name="Bechman K.B."/>
            <person name="Herman A."/>
            <person name="Abrahante J.E."/>
            <person name="Garbe J."/>
        </authorList>
    </citation>
    <scope>NUCLEOTIDE SEQUENCE</scope>
    <source>
        <strain evidence="1">Duluth1</strain>
        <tissue evidence="1">Whole animal</tissue>
    </source>
</reference>
<organism evidence="1 2">
    <name type="scientific">Dreissena polymorpha</name>
    <name type="common">Zebra mussel</name>
    <name type="synonym">Mytilus polymorpha</name>
    <dbReference type="NCBI Taxonomy" id="45954"/>
    <lineage>
        <taxon>Eukaryota</taxon>
        <taxon>Metazoa</taxon>
        <taxon>Spiralia</taxon>
        <taxon>Lophotrochozoa</taxon>
        <taxon>Mollusca</taxon>
        <taxon>Bivalvia</taxon>
        <taxon>Autobranchia</taxon>
        <taxon>Heteroconchia</taxon>
        <taxon>Euheterodonta</taxon>
        <taxon>Imparidentia</taxon>
        <taxon>Neoheterodontei</taxon>
        <taxon>Myida</taxon>
        <taxon>Dreissenoidea</taxon>
        <taxon>Dreissenidae</taxon>
        <taxon>Dreissena</taxon>
    </lineage>
</organism>
<comment type="caution">
    <text evidence="1">The sequence shown here is derived from an EMBL/GenBank/DDBJ whole genome shotgun (WGS) entry which is preliminary data.</text>
</comment>